<dbReference type="PROSITE" id="PS51897">
    <property type="entry name" value="ANNEXIN_2"/>
    <property type="match status" value="2"/>
</dbReference>
<dbReference type="OrthoDB" id="37886at2759"/>
<dbReference type="FunFam" id="1.10.220.10:FF:000004">
    <property type="entry name" value="Annexin"/>
    <property type="match status" value="1"/>
</dbReference>
<gene>
    <name evidence="10" type="primary">LOC109676304</name>
</gene>
<accession>A0A8B7TLC1</accession>
<dbReference type="SUPFAM" id="SSF47874">
    <property type="entry name" value="Annexin"/>
    <property type="match status" value="1"/>
</dbReference>
<dbReference type="GO" id="GO:0005509">
    <property type="term" value="F:calcium ion binding"/>
    <property type="evidence" value="ECO:0007669"/>
    <property type="project" value="InterPro"/>
</dbReference>
<protein>
    <submittedName>
        <fullName evidence="10">Annexin A4-like</fullName>
    </submittedName>
</protein>
<evidence type="ECO:0000256" key="2">
    <source>
        <dbReference type="ARBA" id="ARBA00004398"/>
    </source>
</evidence>
<keyword evidence="8" id="KW-0041">Annexin</keyword>
<evidence type="ECO:0000313" key="10">
    <source>
        <dbReference type="RefSeq" id="XP_020008348.1"/>
    </source>
</evidence>
<proteinExistence type="inferred from homology"/>
<dbReference type="KEGG" id="ccan:109676304"/>
<evidence type="ECO:0000256" key="4">
    <source>
        <dbReference type="ARBA" id="ARBA00022737"/>
    </source>
</evidence>
<keyword evidence="9" id="KW-0111">Calcium/phospholipid-binding</keyword>
<dbReference type="Pfam" id="PF00191">
    <property type="entry name" value="Annexin"/>
    <property type="match status" value="2"/>
</dbReference>
<evidence type="ECO:0000256" key="9">
    <source>
        <dbReference type="ARBA" id="ARBA00023302"/>
    </source>
</evidence>
<reference evidence="10" key="1">
    <citation type="submission" date="2025-08" db="UniProtKB">
        <authorList>
            <consortium name="RefSeq"/>
        </authorList>
    </citation>
    <scope>IDENTIFICATION</scope>
    <source>
        <tissue evidence="10">Leukocyte</tissue>
    </source>
</reference>
<organism evidence="10">
    <name type="scientific">Castor canadensis</name>
    <name type="common">American beaver</name>
    <dbReference type="NCBI Taxonomy" id="51338"/>
    <lineage>
        <taxon>Eukaryota</taxon>
        <taxon>Metazoa</taxon>
        <taxon>Chordata</taxon>
        <taxon>Craniata</taxon>
        <taxon>Vertebrata</taxon>
        <taxon>Euteleostomi</taxon>
        <taxon>Mammalia</taxon>
        <taxon>Eutheria</taxon>
        <taxon>Euarchontoglires</taxon>
        <taxon>Glires</taxon>
        <taxon>Rodentia</taxon>
        <taxon>Castorimorpha</taxon>
        <taxon>Castoridae</taxon>
        <taxon>Castor</taxon>
    </lineage>
</organism>
<dbReference type="PANTHER" id="PTHR10502:SF28">
    <property type="entry name" value="ANNEXIN A4"/>
    <property type="match status" value="1"/>
</dbReference>
<keyword evidence="5" id="KW-0106">Calcium</keyword>
<evidence type="ECO:0000256" key="8">
    <source>
        <dbReference type="ARBA" id="ARBA00023216"/>
    </source>
</evidence>
<dbReference type="GO" id="GO:0005544">
    <property type="term" value="F:calcium-dependent phospholipid binding"/>
    <property type="evidence" value="ECO:0007669"/>
    <property type="project" value="UniProtKB-KW"/>
</dbReference>
<keyword evidence="6" id="KW-0007">Acetylation</keyword>
<keyword evidence="4" id="KW-0677">Repeat</keyword>
<dbReference type="InterPro" id="IPR037104">
    <property type="entry name" value="Annexin_sf"/>
</dbReference>
<dbReference type="GO" id="GO:0030133">
    <property type="term" value="C:transport vesicle"/>
    <property type="evidence" value="ECO:0007669"/>
    <property type="project" value="UniProtKB-SubCell"/>
</dbReference>
<dbReference type="AlphaFoldDB" id="A0A8B7TLC1"/>
<dbReference type="GO" id="GO:0001786">
    <property type="term" value="F:phosphatidylserine binding"/>
    <property type="evidence" value="ECO:0007669"/>
    <property type="project" value="TreeGrafter"/>
</dbReference>
<dbReference type="GO" id="GO:0005886">
    <property type="term" value="C:plasma membrane"/>
    <property type="evidence" value="ECO:0007669"/>
    <property type="project" value="TreeGrafter"/>
</dbReference>
<evidence type="ECO:0000256" key="1">
    <source>
        <dbReference type="ARBA" id="ARBA00004284"/>
    </source>
</evidence>
<sequence length="134" mass="14779">MAMATKGGTIKAASGFSATEHAQSLRKAMKGLGTDEDAIIRVLAYCNTAQRQEIRTAYKSSIGRDLMDDLKSELSGNFEQVIIGMMTPTLLYDVQELRKAMKGAGTDEGCLIEILASRTPEEIRLINQTYQQRM</sequence>
<dbReference type="InterPro" id="IPR002391">
    <property type="entry name" value="ANX4"/>
</dbReference>
<dbReference type="PANTHER" id="PTHR10502">
    <property type="entry name" value="ANNEXIN"/>
    <property type="match status" value="1"/>
</dbReference>
<comment type="subcellular location">
    <subcellularLocation>
        <location evidence="1">Cytoplasmic vesicle membrane</location>
        <topology evidence="1">Peripheral membrane protein</topology>
    </subcellularLocation>
    <subcellularLocation>
        <location evidence="2">Cytoplasmic vesicle</location>
        <location evidence="2">Secretory vesicle</location>
    </subcellularLocation>
</comment>
<dbReference type="GO" id="GO:0030659">
    <property type="term" value="C:cytoplasmic vesicle membrane"/>
    <property type="evidence" value="ECO:0007669"/>
    <property type="project" value="UniProtKB-SubCell"/>
</dbReference>
<dbReference type="Gene3D" id="1.10.220.10">
    <property type="entry name" value="Annexin"/>
    <property type="match status" value="2"/>
</dbReference>
<dbReference type="GO" id="GO:0005634">
    <property type="term" value="C:nucleus"/>
    <property type="evidence" value="ECO:0007669"/>
    <property type="project" value="TreeGrafter"/>
</dbReference>
<dbReference type="InterPro" id="IPR001464">
    <property type="entry name" value="Annexin"/>
</dbReference>
<dbReference type="PRINTS" id="PR00196">
    <property type="entry name" value="ANNEXIN"/>
</dbReference>
<evidence type="ECO:0000256" key="3">
    <source>
        <dbReference type="ARBA" id="ARBA00007831"/>
    </source>
</evidence>
<evidence type="ECO:0000256" key="5">
    <source>
        <dbReference type="ARBA" id="ARBA00022837"/>
    </source>
</evidence>
<evidence type="ECO:0000256" key="6">
    <source>
        <dbReference type="ARBA" id="ARBA00022990"/>
    </source>
</evidence>
<dbReference type="PRINTS" id="PR00200">
    <property type="entry name" value="ANNEXINIV"/>
</dbReference>
<keyword evidence="7" id="KW-0472">Membrane</keyword>
<evidence type="ECO:0000256" key="7">
    <source>
        <dbReference type="ARBA" id="ARBA00023136"/>
    </source>
</evidence>
<dbReference type="InterPro" id="IPR018502">
    <property type="entry name" value="Annexin_repeat"/>
</dbReference>
<name>A0A8B7TLC1_CASCN</name>
<dbReference type="RefSeq" id="XP_020008348.1">
    <property type="nucleotide sequence ID" value="XM_020152759.1"/>
</dbReference>
<dbReference type="SMART" id="SM00335">
    <property type="entry name" value="ANX"/>
    <property type="match status" value="2"/>
</dbReference>
<comment type="similarity">
    <text evidence="3">Belongs to the annexin family.</text>
</comment>